<protein>
    <submittedName>
        <fullName evidence="1">Aspartate kinase</fullName>
    </submittedName>
</protein>
<name>A0ACB6RN46_9PLEO</name>
<dbReference type="EMBL" id="MU006738">
    <property type="protein sequence ID" value="KAF2623209.1"/>
    <property type="molecule type" value="Genomic_DNA"/>
</dbReference>
<keyword evidence="1" id="KW-0808">Transferase</keyword>
<dbReference type="Proteomes" id="UP000799754">
    <property type="component" value="Unassembled WGS sequence"/>
</dbReference>
<organism evidence="1 2">
    <name type="scientific">Macroventuria anomochaeta</name>
    <dbReference type="NCBI Taxonomy" id="301207"/>
    <lineage>
        <taxon>Eukaryota</taxon>
        <taxon>Fungi</taxon>
        <taxon>Dikarya</taxon>
        <taxon>Ascomycota</taxon>
        <taxon>Pezizomycotina</taxon>
        <taxon>Dothideomycetes</taxon>
        <taxon>Pleosporomycetidae</taxon>
        <taxon>Pleosporales</taxon>
        <taxon>Pleosporineae</taxon>
        <taxon>Didymellaceae</taxon>
        <taxon>Macroventuria</taxon>
    </lineage>
</organism>
<accession>A0ACB6RN46</accession>
<evidence type="ECO:0000313" key="2">
    <source>
        <dbReference type="Proteomes" id="UP000799754"/>
    </source>
</evidence>
<keyword evidence="2" id="KW-1185">Reference proteome</keyword>
<proteinExistence type="predicted"/>
<reference evidence="1" key="1">
    <citation type="journal article" date="2020" name="Stud. Mycol.">
        <title>101 Dothideomycetes genomes: a test case for predicting lifestyles and emergence of pathogens.</title>
        <authorList>
            <person name="Haridas S."/>
            <person name="Albert R."/>
            <person name="Binder M."/>
            <person name="Bloem J."/>
            <person name="Labutti K."/>
            <person name="Salamov A."/>
            <person name="Andreopoulos B."/>
            <person name="Baker S."/>
            <person name="Barry K."/>
            <person name="Bills G."/>
            <person name="Bluhm B."/>
            <person name="Cannon C."/>
            <person name="Castanera R."/>
            <person name="Culley D."/>
            <person name="Daum C."/>
            <person name="Ezra D."/>
            <person name="Gonzalez J."/>
            <person name="Henrissat B."/>
            <person name="Kuo A."/>
            <person name="Liang C."/>
            <person name="Lipzen A."/>
            <person name="Lutzoni F."/>
            <person name="Magnuson J."/>
            <person name="Mondo S."/>
            <person name="Nolan M."/>
            <person name="Ohm R."/>
            <person name="Pangilinan J."/>
            <person name="Park H.-J."/>
            <person name="Ramirez L."/>
            <person name="Alfaro M."/>
            <person name="Sun H."/>
            <person name="Tritt A."/>
            <person name="Yoshinaga Y."/>
            <person name="Zwiers L.-H."/>
            <person name="Turgeon B."/>
            <person name="Goodwin S."/>
            <person name="Spatafora J."/>
            <person name="Crous P."/>
            <person name="Grigoriev I."/>
        </authorList>
    </citation>
    <scope>NUCLEOTIDE SEQUENCE</scope>
    <source>
        <strain evidence="1">CBS 525.71</strain>
    </source>
</reference>
<keyword evidence="1" id="KW-0418">Kinase</keyword>
<evidence type="ECO:0000313" key="1">
    <source>
        <dbReference type="EMBL" id="KAF2623209.1"/>
    </source>
</evidence>
<gene>
    <name evidence="1" type="ORF">BU25DRAFT_350554</name>
</gene>
<comment type="caution">
    <text evidence="1">The sequence shown here is derived from an EMBL/GenBank/DDBJ whole genome shotgun (WGS) entry which is preliminary data.</text>
</comment>
<sequence>MTADQNEAAHNEVDSWIVQKFGGTSIGKYPLNVVENVIKPATRYHQVVVVCSALSVSTKSEGTTNRLLQAYRHCLSTDFERSNLLVQNIRIEHTSAAYDYIKSPILIAELVQEIDQECERVVQLLRATKIIGHGTSYIMDKVISTGERLACFFVSAALRDRGITSETIDFSEIVPSLIQSTMDQSFYHSLSDTMAKRIRRCQATVPVVTGFFGPIDRGLLTQIGRGYTDFCASMISVGLQAQELQVWKEVEGIFTADPSKVPNAKMLPVISSEEASELTFHGSEVIHYAAMRLAMRASVSMRIKNVLNPQAPGTLVVDDWKGLSPSPLTPLSIDCAAVQEPLLYMYDGGPPTPIAITSKDKILLINIRSAERLKAHSFLAGIFSVFDRWNLSIDLICTSEVRVSIALHSEVPLITGDDEDDLQPVRQELKSAIKQLQDYGDVELLHNRTIVSLVGKQVRRALGVTGQMFSTLSENRIKIEMITHGASEISTSCVVQEQEAGRAVALLHAVFFSAHENQPSSALSKSRTDVALTMQGSAGGSRLKYDRGLLAVTG</sequence>